<gene>
    <name evidence="1" type="ORF">S12H4_34029</name>
</gene>
<feature type="non-terminal residue" evidence="1">
    <location>
        <position position="1"/>
    </location>
</feature>
<comment type="caution">
    <text evidence="1">The sequence shown here is derived from an EMBL/GenBank/DDBJ whole genome shotgun (WGS) entry which is preliminary data.</text>
</comment>
<reference evidence="1" key="1">
    <citation type="journal article" date="2014" name="Front. Microbiol.">
        <title>High frequency of phylogenetically diverse reductive dehalogenase-homologous genes in deep subseafloor sedimentary metagenomes.</title>
        <authorList>
            <person name="Kawai M."/>
            <person name="Futagami T."/>
            <person name="Toyoda A."/>
            <person name="Takaki Y."/>
            <person name="Nishi S."/>
            <person name="Hori S."/>
            <person name="Arai W."/>
            <person name="Tsubouchi T."/>
            <person name="Morono Y."/>
            <person name="Uchiyama I."/>
            <person name="Ito T."/>
            <person name="Fujiyama A."/>
            <person name="Inagaki F."/>
            <person name="Takami H."/>
        </authorList>
    </citation>
    <scope>NUCLEOTIDE SEQUENCE</scope>
    <source>
        <strain evidence="1">Expedition CK06-06</strain>
    </source>
</reference>
<dbReference type="AlphaFoldDB" id="X1T9W6"/>
<evidence type="ECO:0000313" key="1">
    <source>
        <dbReference type="EMBL" id="GAJ02054.1"/>
    </source>
</evidence>
<proteinExistence type="predicted"/>
<accession>X1T9W6</accession>
<organism evidence="1">
    <name type="scientific">marine sediment metagenome</name>
    <dbReference type="NCBI Taxonomy" id="412755"/>
    <lineage>
        <taxon>unclassified sequences</taxon>
        <taxon>metagenomes</taxon>
        <taxon>ecological metagenomes</taxon>
    </lineage>
</organism>
<sequence>LIAERLELEYGKKVVEFANKIAEGKSWSLDDWVELSNLVGCGRLFSEIKVMFRE</sequence>
<protein>
    <submittedName>
        <fullName evidence="1">Uncharacterized protein</fullName>
    </submittedName>
</protein>
<name>X1T9W6_9ZZZZ</name>
<dbReference type="EMBL" id="BARW01020103">
    <property type="protein sequence ID" value="GAJ02054.1"/>
    <property type="molecule type" value="Genomic_DNA"/>
</dbReference>